<sequence>MSYSTSVNRDTLTPVSFLKRSAQVYPDKVAVVYGQRKYTYRQFLDRVARLAGALEAAGIAAGDKVVFICPNTPPVLEAHFAVPMLGAVLVTVNPQLTSNEYHYIIDHSDARALFVDDESGDRLLPVIDHLGGVRLVVNICENPGSPVLSGPEYESFLNTAAPVALTTGRIDSEDALIAINYTSGTTGRPKGVMYSHRSTYLHSLGEVIESSLSPDCVYLWSLPIFHCNGWCFPWAVTAVGGTQVCLRRNSPREIFRLIEKEGVSHLCASPTVLQMMVCYPESRRVKLRRPLQVITAGSSPSPAVAQGMEEIGANISHVYGLTELHGPHSICAWQSSWVELDPDNVSRMKSRQGVPYTTSVHMSVVDPETMQPVPADGKSIGEVVMRGNNVMLGYYKDEEATGDAFRGGWFHSGDLGVVHPDGYVQIADRADDIIRSGEDLVSSREIEDVIYQHPDVFEVAVVSAPDPVKGEVPKAFVVLKQGANPAAEEIIDFCVRNSAGAKAPNSVVFSNIPKTATGKIIKAELRNRERASGTGRDE</sequence>
<protein>
    <submittedName>
        <fullName evidence="7">Fatty-acyl-CoA synthase</fullName>
    </submittedName>
</protein>
<keyword evidence="3" id="KW-0276">Fatty acid metabolism</keyword>
<proteinExistence type="inferred from homology"/>
<dbReference type="InterPro" id="IPR000873">
    <property type="entry name" value="AMP-dep_synth/lig_dom"/>
</dbReference>
<dbReference type="Proteomes" id="UP000199073">
    <property type="component" value="Unassembled WGS sequence"/>
</dbReference>
<dbReference type="GO" id="GO:0006631">
    <property type="term" value="P:fatty acid metabolic process"/>
    <property type="evidence" value="ECO:0007669"/>
    <property type="project" value="UniProtKB-KW"/>
</dbReference>
<dbReference type="SUPFAM" id="SSF56801">
    <property type="entry name" value="Acetyl-CoA synthetase-like"/>
    <property type="match status" value="1"/>
</dbReference>
<evidence type="ECO:0000256" key="3">
    <source>
        <dbReference type="ARBA" id="ARBA00022832"/>
    </source>
</evidence>
<keyword evidence="2" id="KW-0436">Ligase</keyword>
<dbReference type="GO" id="GO:0016874">
    <property type="term" value="F:ligase activity"/>
    <property type="evidence" value="ECO:0007669"/>
    <property type="project" value="UniProtKB-KW"/>
</dbReference>
<evidence type="ECO:0000313" key="7">
    <source>
        <dbReference type="EMBL" id="SDP12273.1"/>
    </source>
</evidence>
<dbReference type="InterPro" id="IPR045851">
    <property type="entry name" value="AMP-bd_C_sf"/>
</dbReference>
<dbReference type="PROSITE" id="PS00455">
    <property type="entry name" value="AMP_BINDING"/>
    <property type="match status" value="1"/>
</dbReference>
<dbReference type="Pfam" id="PF13193">
    <property type="entry name" value="AMP-binding_C"/>
    <property type="match status" value="1"/>
</dbReference>
<dbReference type="Pfam" id="PF00501">
    <property type="entry name" value="AMP-binding"/>
    <property type="match status" value="1"/>
</dbReference>
<evidence type="ECO:0000256" key="1">
    <source>
        <dbReference type="ARBA" id="ARBA00006432"/>
    </source>
</evidence>
<dbReference type="Gene3D" id="3.40.50.12780">
    <property type="entry name" value="N-terminal domain of ligase-like"/>
    <property type="match status" value="1"/>
</dbReference>
<evidence type="ECO:0000313" key="8">
    <source>
        <dbReference type="Proteomes" id="UP000199073"/>
    </source>
</evidence>
<evidence type="ECO:0000256" key="4">
    <source>
        <dbReference type="ARBA" id="ARBA00023098"/>
    </source>
</evidence>
<dbReference type="Gene3D" id="3.30.300.30">
    <property type="match status" value="1"/>
</dbReference>
<dbReference type="InterPro" id="IPR042099">
    <property type="entry name" value="ANL_N_sf"/>
</dbReference>
<keyword evidence="4" id="KW-0443">Lipid metabolism</keyword>
<dbReference type="OrthoDB" id="5483897at2"/>
<accession>A0A1H0Q4G5</accession>
<evidence type="ECO:0000259" key="5">
    <source>
        <dbReference type="Pfam" id="PF00501"/>
    </source>
</evidence>
<comment type="similarity">
    <text evidence="1">Belongs to the ATP-dependent AMP-binding enzyme family.</text>
</comment>
<feature type="domain" description="AMP-dependent synthetase/ligase" evidence="5">
    <location>
        <begin position="19"/>
        <end position="395"/>
    </location>
</feature>
<keyword evidence="8" id="KW-1185">Reference proteome</keyword>
<organism evidence="7 8">
    <name type="scientific">Desulforhopalus singaporensis</name>
    <dbReference type="NCBI Taxonomy" id="91360"/>
    <lineage>
        <taxon>Bacteria</taxon>
        <taxon>Pseudomonadati</taxon>
        <taxon>Thermodesulfobacteriota</taxon>
        <taxon>Desulfobulbia</taxon>
        <taxon>Desulfobulbales</taxon>
        <taxon>Desulfocapsaceae</taxon>
        <taxon>Desulforhopalus</taxon>
    </lineage>
</organism>
<feature type="domain" description="AMP-binding enzyme C-terminal" evidence="6">
    <location>
        <begin position="445"/>
        <end position="519"/>
    </location>
</feature>
<reference evidence="7 8" key="1">
    <citation type="submission" date="2016-10" db="EMBL/GenBank/DDBJ databases">
        <authorList>
            <person name="de Groot N.N."/>
        </authorList>
    </citation>
    <scope>NUCLEOTIDE SEQUENCE [LARGE SCALE GENOMIC DNA]</scope>
    <source>
        <strain evidence="7 8">DSM 12130</strain>
    </source>
</reference>
<name>A0A1H0Q4G5_9BACT</name>
<evidence type="ECO:0000256" key="2">
    <source>
        <dbReference type="ARBA" id="ARBA00022598"/>
    </source>
</evidence>
<dbReference type="InterPro" id="IPR020845">
    <property type="entry name" value="AMP-binding_CS"/>
</dbReference>
<dbReference type="PANTHER" id="PTHR43859:SF4">
    <property type="entry name" value="BUTANOATE--COA LIGASE AAE1-RELATED"/>
    <property type="match status" value="1"/>
</dbReference>
<dbReference type="STRING" id="91360.SAMN05660330_01845"/>
<dbReference type="RefSeq" id="WP_092222061.1">
    <property type="nucleotide sequence ID" value="NZ_FNJI01000011.1"/>
</dbReference>
<evidence type="ECO:0000259" key="6">
    <source>
        <dbReference type="Pfam" id="PF13193"/>
    </source>
</evidence>
<gene>
    <name evidence="7" type="ORF">SAMN05660330_01845</name>
</gene>
<dbReference type="InterPro" id="IPR025110">
    <property type="entry name" value="AMP-bd_C"/>
</dbReference>
<dbReference type="PANTHER" id="PTHR43859">
    <property type="entry name" value="ACYL-ACTIVATING ENZYME"/>
    <property type="match status" value="1"/>
</dbReference>
<dbReference type="AlphaFoldDB" id="A0A1H0Q4G5"/>
<dbReference type="EMBL" id="FNJI01000011">
    <property type="protein sequence ID" value="SDP12273.1"/>
    <property type="molecule type" value="Genomic_DNA"/>
</dbReference>